<name>A0A0F3IT49_9PROT</name>
<dbReference type="GO" id="GO:0046933">
    <property type="term" value="F:proton-transporting ATP synthase activity, rotational mechanism"/>
    <property type="evidence" value="ECO:0007669"/>
    <property type="project" value="UniProtKB-UniRule"/>
</dbReference>
<dbReference type="HAMAP" id="MF_01416">
    <property type="entry name" value="ATP_synth_delta_bact"/>
    <property type="match status" value="1"/>
</dbReference>
<dbReference type="NCBIfam" id="TIGR01145">
    <property type="entry name" value="ATP_synt_delta"/>
    <property type="match status" value="1"/>
</dbReference>
<evidence type="ECO:0000256" key="3">
    <source>
        <dbReference type="ARBA" id="ARBA00022781"/>
    </source>
</evidence>
<keyword evidence="4 8" id="KW-0406">Ion transport</keyword>
<evidence type="ECO:0000256" key="2">
    <source>
        <dbReference type="ARBA" id="ARBA00022448"/>
    </source>
</evidence>
<dbReference type="GO" id="GO:0045259">
    <property type="term" value="C:proton-transporting ATP synthase complex"/>
    <property type="evidence" value="ECO:0007669"/>
    <property type="project" value="UniProtKB-KW"/>
</dbReference>
<dbReference type="InterPro" id="IPR000711">
    <property type="entry name" value="ATPase_OSCP/dsu"/>
</dbReference>
<keyword evidence="6 8" id="KW-0139">CF(1)</keyword>
<proteinExistence type="inferred from homology"/>
<dbReference type="PANTHER" id="PTHR11910">
    <property type="entry name" value="ATP SYNTHASE DELTA CHAIN"/>
    <property type="match status" value="1"/>
</dbReference>
<keyword evidence="7 8" id="KW-0066">ATP synthesis</keyword>
<dbReference type="RefSeq" id="WP_045775665.1">
    <property type="nucleotide sequence ID" value="NZ_LAJY01000225.1"/>
</dbReference>
<sequence length="183" mass="19350">MATEQTGVAGRYAVALYDLADAQGALDAVAKDLRDLRTLLTESADLRLLTVSAVLSRADQAKAIAAVLEKAGANDLVRRFVGVVADNRRLSALPQIITAFLARLADKRGEVTAEVTAAVPLTNSQIDQIKTSLSGTYGSKILVDVKVEPSLIGGLIVKIGSKLIDHSLKTKLMRLQLAMKGVG</sequence>
<dbReference type="EMBL" id="LAJY01000225">
    <property type="protein sequence ID" value="KJV09723.1"/>
    <property type="molecule type" value="Genomic_DNA"/>
</dbReference>
<gene>
    <name evidence="8" type="primary">atpH</name>
    <name evidence="9" type="ORF">VZ95_09710</name>
</gene>
<dbReference type="SUPFAM" id="SSF47928">
    <property type="entry name" value="N-terminal domain of the delta subunit of the F1F0-ATP synthase"/>
    <property type="match status" value="1"/>
</dbReference>
<comment type="function">
    <text evidence="8">F(1)F(0) ATP synthase produces ATP from ADP in the presence of a proton or sodium gradient. F-type ATPases consist of two structural domains, F(1) containing the extramembraneous catalytic core and F(0) containing the membrane proton channel, linked together by a central stalk and a peripheral stalk. During catalysis, ATP synthesis in the catalytic domain of F(1) is coupled via a rotary mechanism of the central stalk subunits to proton translocation.</text>
</comment>
<evidence type="ECO:0000256" key="8">
    <source>
        <dbReference type="HAMAP-Rule" id="MF_01416"/>
    </source>
</evidence>
<evidence type="ECO:0000256" key="6">
    <source>
        <dbReference type="ARBA" id="ARBA00023196"/>
    </source>
</evidence>
<dbReference type="InterPro" id="IPR020781">
    <property type="entry name" value="ATPase_OSCP/d_CS"/>
</dbReference>
<dbReference type="InterPro" id="IPR026015">
    <property type="entry name" value="ATP_synth_OSCP/delta_N_sf"/>
</dbReference>
<comment type="caution">
    <text evidence="9">The sequence shown here is derived from an EMBL/GenBank/DDBJ whole genome shotgun (WGS) entry which is preliminary data.</text>
</comment>
<comment type="function">
    <text evidence="8">This protein is part of the stalk that links CF(0) to CF(1). It either transmits conformational changes from CF(0) to CF(1) or is implicated in proton conduction.</text>
</comment>
<evidence type="ECO:0000313" key="9">
    <source>
        <dbReference type="EMBL" id="KJV09723.1"/>
    </source>
</evidence>
<dbReference type="OrthoDB" id="9796185at2"/>
<organism evidence="9 10">
    <name type="scientific">Elstera litoralis</name>
    <dbReference type="NCBI Taxonomy" id="552518"/>
    <lineage>
        <taxon>Bacteria</taxon>
        <taxon>Pseudomonadati</taxon>
        <taxon>Pseudomonadota</taxon>
        <taxon>Alphaproteobacteria</taxon>
        <taxon>Rhodospirillales</taxon>
        <taxon>Rhodospirillaceae</taxon>
        <taxon>Elstera</taxon>
    </lineage>
</organism>
<reference evidence="9 10" key="1">
    <citation type="submission" date="2015-03" db="EMBL/GenBank/DDBJ databases">
        <title>Draft genome sequence of Elstera litoralis.</title>
        <authorList>
            <person name="Rahalkar M.C."/>
            <person name="Dhakephalkar P.K."/>
            <person name="Pore S.D."/>
            <person name="Arora P."/>
            <person name="Kapse N.G."/>
            <person name="Pandit P.S."/>
        </authorList>
    </citation>
    <scope>NUCLEOTIDE SEQUENCE [LARGE SCALE GENOMIC DNA]</scope>
    <source>
        <strain evidence="9 10">Dia-1</strain>
    </source>
</reference>
<protein>
    <recommendedName>
        <fullName evidence="8">ATP synthase subunit delta</fullName>
    </recommendedName>
    <alternativeName>
        <fullName evidence="8">ATP synthase F(1) sector subunit delta</fullName>
    </alternativeName>
    <alternativeName>
        <fullName evidence="8">F-type ATPase subunit delta</fullName>
        <shortName evidence="8">F-ATPase subunit delta</shortName>
    </alternativeName>
</protein>
<accession>A0A0F3IT49</accession>
<dbReference type="GO" id="GO:0005886">
    <property type="term" value="C:plasma membrane"/>
    <property type="evidence" value="ECO:0007669"/>
    <property type="project" value="UniProtKB-SubCell"/>
</dbReference>
<comment type="subcellular location">
    <subcellularLocation>
        <location evidence="8">Cell membrane</location>
        <topology evidence="8">Peripheral membrane protein</topology>
    </subcellularLocation>
    <subcellularLocation>
        <location evidence="1">Membrane</location>
    </subcellularLocation>
</comment>
<keyword evidence="5 8" id="KW-0472">Membrane</keyword>
<keyword evidence="2 8" id="KW-0813">Transport</keyword>
<evidence type="ECO:0000256" key="5">
    <source>
        <dbReference type="ARBA" id="ARBA00023136"/>
    </source>
</evidence>
<dbReference type="Gene3D" id="1.10.520.20">
    <property type="entry name" value="N-terminal domain of the delta subunit of the F1F0-ATP synthase"/>
    <property type="match status" value="1"/>
</dbReference>
<dbReference type="Pfam" id="PF00213">
    <property type="entry name" value="OSCP"/>
    <property type="match status" value="1"/>
</dbReference>
<evidence type="ECO:0000256" key="4">
    <source>
        <dbReference type="ARBA" id="ARBA00023065"/>
    </source>
</evidence>
<dbReference type="AlphaFoldDB" id="A0A0F3IT49"/>
<evidence type="ECO:0000256" key="7">
    <source>
        <dbReference type="ARBA" id="ARBA00023310"/>
    </source>
</evidence>
<dbReference type="Proteomes" id="UP000033774">
    <property type="component" value="Unassembled WGS sequence"/>
</dbReference>
<evidence type="ECO:0000256" key="1">
    <source>
        <dbReference type="ARBA" id="ARBA00004370"/>
    </source>
</evidence>
<dbReference type="PROSITE" id="PS00389">
    <property type="entry name" value="ATPASE_DELTA"/>
    <property type="match status" value="1"/>
</dbReference>
<keyword evidence="10" id="KW-1185">Reference proteome</keyword>
<keyword evidence="3 8" id="KW-0375">Hydrogen ion transport</keyword>
<comment type="similarity">
    <text evidence="8">Belongs to the ATPase delta chain family.</text>
</comment>
<dbReference type="PRINTS" id="PR00125">
    <property type="entry name" value="ATPASEDELTA"/>
</dbReference>
<keyword evidence="8" id="KW-1003">Cell membrane</keyword>
<evidence type="ECO:0000313" key="10">
    <source>
        <dbReference type="Proteomes" id="UP000033774"/>
    </source>
</evidence>
<dbReference type="NCBIfam" id="NF004406">
    <property type="entry name" value="PRK05758.3-2"/>
    <property type="match status" value="1"/>
</dbReference>